<dbReference type="AlphaFoldDB" id="A0A9X1NK20"/>
<gene>
    <name evidence="1" type="ORF">LR394_29355</name>
</gene>
<proteinExistence type="predicted"/>
<evidence type="ECO:0000313" key="2">
    <source>
        <dbReference type="Proteomes" id="UP001138997"/>
    </source>
</evidence>
<name>A0A9X1NK20_9ACTN</name>
<dbReference type="EMBL" id="JAJOMB010000019">
    <property type="protein sequence ID" value="MCD5315019.1"/>
    <property type="molecule type" value="Genomic_DNA"/>
</dbReference>
<organism evidence="1 2">
    <name type="scientific">Kineosporia babensis</name>
    <dbReference type="NCBI Taxonomy" id="499548"/>
    <lineage>
        <taxon>Bacteria</taxon>
        <taxon>Bacillati</taxon>
        <taxon>Actinomycetota</taxon>
        <taxon>Actinomycetes</taxon>
        <taxon>Kineosporiales</taxon>
        <taxon>Kineosporiaceae</taxon>
        <taxon>Kineosporia</taxon>
    </lineage>
</organism>
<comment type="caution">
    <text evidence="1">The sequence shown here is derived from an EMBL/GenBank/DDBJ whole genome shotgun (WGS) entry which is preliminary data.</text>
</comment>
<keyword evidence="2" id="KW-1185">Reference proteome</keyword>
<dbReference type="Proteomes" id="UP001138997">
    <property type="component" value="Unassembled WGS sequence"/>
</dbReference>
<evidence type="ECO:0000313" key="1">
    <source>
        <dbReference type="EMBL" id="MCD5315019.1"/>
    </source>
</evidence>
<sequence length="128" mass="14708">MPERLIVVAPEPSDFHITREQFLAAMPYWEPHARLAGSVSDDDPVDANIQVDRPDEYFFQIFHFQNERMLSTDGNWEQAVEFAIWAVNSFPKQGDGELWLVDQAYTGHVVLTPGMPAEAFETTWVEHD</sequence>
<dbReference type="RefSeq" id="WP_231447825.1">
    <property type="nucleotide sequence ID" value="NZ_JAJOMB010000019.1"/>
</dbReference>
<protein>
    <submittedName>
        <fullName evidence="1">Uncharacterized protein</fullName>
    </submittedName>
</protein>
<accession>A0A9X1NK20</accession>
<reference evidence="1" key="1">
    <citation type="submission" date="2021-11" db="EMBL/GenBank/DDBJ databases">
        <title>Streptomyces corallinus and Kineosporia corallina sp. nov., two new coral-derived marine actinobacteria.</title>
        <authorList>
            <person name="Buangrab K."/>
            <person name="Sutthacheep M."/>
            <person name="Yeemin T."/>
            <person name="Harunari E."/>
            <person name="Igarashi Y."/>
            <person name="Sripreechasak P."/>
            <person name="Kanchanasin P."/>
            <person name="Tanasupawat S."/>
            <person name="Phongsopitanun W."/>
        </authorList>
    </citation>
    <scope>NUCLEOTIDE SEQUENCE</scope>
    <source>
        <strain evidence="1">JCM 31032</strain>
    </source>
</reference>